<feature type="transmembrane region" description="Helical" evidence="1">
    <location>
        <begin position="45"/>
        <end position="66"/>
    </location>
</feature>
<reference evidence="2" key="1">
    <citation type="submission" date="2021-09" db="EMBL/GenBank/DDBJ databases">
        <authorList>
            <consortium name="AG Swart"/>
            <person name="Singh M."/>
            <person name="Singh A."/>
            <person name="Seah K."/>
            <person name="Emmerich C."/>
        </authorList>
    </citation>
    <scope>NUCLEOTIDE SEQUENCE</scope>
    <source>
        <strain evidence="2">ATCC30299</strain>
    </source>
</reference>
<feature type="transmembrane region" description="Helical" evidence="1">
    <location>
        <begin position="191"/>
        <end position="213"/>
    </location>
</feature>
<evidence type="ECO:0000313" key="3">
    <source>
        <dbReference type="Proteomes" id="UP001162131"/>
    </source>
</evidence>
<comment type="caution">
    <text evidence="2">The sequence shown here is derived from an EMBL/GenBank/DDBJ whole genome shotgun (WGS) entry which is preliminary data.</text>
</comment>
<feature type="transmembrane region" description="Helical" evidence="1">
    <location>
        <begin position="112"/>
        <end position="131"/>
    </location>
</feature>
<evidence type="ECO:0000313" key="2">
    <source>
        <dbReference type="EMBL" id="CAG9310643.1"/>
    </source>
</evidence>
<sequence>MAFDPNSVDLDFKCLLSSLWFSFFVTWLLNTYFWNKDHSTFLQKLMTFMILFKFMHCLFQVIIALVEPHNTYYFWFCHTSTYVLFNAILYPVFLLISQGFGLYKTSLSKKELSVTVLIMVIIYAWFSVYSIDEIVMFPLFFIFLATCGYFVLKFAFYTTKCLKLRYELLQISDMRDLASIVIQKLKILRNYIGFVTFHFASHFIPSFLIFSSYKGAVNVLPYETSTKLFSEICEFLSILCICFLFRSKNRGDLYYQETHTRLNYRSVLPIYEARLSQHRYKNVKESLVSRPLMILNPAIESEISLFIGIPILPENLYEVSPDEVLIQPLLSDVH</sequence>
<keyword evidence="1" id="KW-0812">Transmembrane</keyword>
<dbReference type="Proteomes" id="UP001162131">
    <property type="component" value="Unassembled WGS sequence"/>
</dbReference>
<dbReference type="AlphaFoldDB" id="A0AAU9IQR4"/>
<evidence type="ECO:0000256" key="1">
    <source>
        <dbReference type="SAM" id="Phobius"/>
    </source>
</evidence>
<accession>A0AAU9IQR4</accession>
<proteinExistence type="predicted"/>
<feature type="transmembrane region" description="Helical" evidence="1">
    <location>
        <begin position="72"/>
        <end position="100"/>
    </location>
</feature>
<feature type="transmembrane region" description="Helical" evidence="1">
    <location>
        <begin position="15"/>
        <end position="33"/>
    </location>
</feature>
<name>A0AAU9IQR4_9CILI</name>
<keyword evidence="1" id="KW-0472">Membrane</keyword>
<dbReference type="EMBL" id="CAJZBQ010000002">
    <property type="protein sequence ID" value="CAG9310643.1"/>
    <property type="molecule type" value="Genomic_DNA"/>
</dbReference>
<keyword evidence="3" id="KW-1185">Reference proteome</keyword>
<protein>
    <submittedName>
        <fullName evidence="2">Uncharacterized protein</fullName>
    </submittedName>
</protein>
<organism evidence="2 3">
    <name type="scientific">Blepharisma stoltei</name>
    <dbReference type="NCBI Taxonomy" id="1481888"/>
    <lineage>
        <taxon>Eukaryota</taxon>
        <taxon>Sar</taxon>
        <taxon>Alveolata</taxon>
        <taxon>Ciliophora</taxon>
        <taxon>Postciliodesmatophora</taxon>
        <taxon>Heterotrichea</taxon>
        <taxon>Heterotrichida</taxon>
        <taxon>Blepharismidae</taxon>
        <taxon>Blepharisma</taxon>
    </lineage>
</organism>
<keyword evidence="1" id="KW-1133">Transmembrane helix</keyword>
<feature type="transmembrane region" description="Helical" evidence="1">
    <location>
        <begin position="137"/>
        <end position="156"/>
    </location>
</feature>
<gene>
    <name evidence="2" type="ORF">BSTOLATCC_MIC1485</name>
</gene>
<feature type="transmembrane region" description="Helical" evidence="1">
    <location>
        <begin position="228"/>
        <end position="245"/>
    </location>
</feature>